<keyword evidence="5 8" id="KW-0812">Transmembrane</keyword>
<evidence type="ECO:0000313" key="10">
    <source>
        <dbReference type="Proteomes" id="UP000241193"/>
    </source>
</evidence>
<evidence type="ECO:0000256" key="8">
    <source>
        <dbReference type="SAM" id="Phobius"/>
    </source>
</evidence>
<comment type="caution">
    <text evidence="9">The sequence shown here is derived from an EMBL/GenBank/DDBJ whole genome shotgun (WGS) entry which is preliminary data.</text>
</comment>
<dbReference type="GO" id="GO:0005886">
    <property type="term" value="C:plasma membrane"/>
    <property type="evidence" value="ECO:0007669"/>
    <property type="project" value="UniProtKB-SubCell"/>
</dbReference>
<feature type="transmembrane region" description="Helical" evidence="8">
    <location>
        <begin position="61"/>
        <end position="81"/>
    </location>
</feature>
<accession>A0A2T4ICF9</accession>
<evidence type="ECO:0000256" key="6">
    <source>
        <dbReference type="ARBA" id="ARBA00022989"/>
    </source>
</evidence>
<feature type="transmembrane region" description="Helical" evidence="8">
    <location>
        <begin position="276"/>
        <end position="295"/>
    </location>
</feature>
<dbReference type="Gene3D" id="1.20.1530.20">
    <property type="match status" value="1"/>
</dbReference>
<feature type="transmembrane region" description="Helical" evidence="8">
    <location>
        <begin position="216"/>
        <end position="235"/>
    </location>
</feature>
<evidence type="ECO:0000256" key="5">
    <source>
        <dbReference type="ARBA" id="ARBA00022692"/>
    </source>
</evidence>
<keyword evidence="10" id="KW-1185">Reference proteome</keyword>
<dbReference type="GO" id="GO:0055085">
    <property type="term" value="P:transmembrane transport"/>
    <property type="evidence" value="ECO:0007669"/>
    <property type="project" value="InterPro"/>
</dbReference>
<sequence>MQSLLLLLPDFSLILLGALLRRHLLAAENLWAGIEKLVYFVLFPALLFNALASVPIDFATTLPLFLCALAVLFGGFVLGWAGQPLMGLAPIAFASRLQCAYRFNTYIGIAIAGKLHGALGVATMGAMSGAMVPFANILAVSMLARHGQGSLARELLRNPLVLATLAGLGWNLAGFELVEPAQAFLKRLGDAAVTLGLLAVGAALRWGQVGGRLGGSLWLLAVKLMMMPALAWWLGRALGIEGLAFELLVLFAALPSASSAYILAMRMGGDGPGVAWLISASTLAAVATLSFWLYLLGVAG</sequence>
<feature type="transmembrane region" description="Helical" evidence="8">
    <location>
        <begin position="37"/>
        <end position="54"/>
    </location>
</feature>
<evidence type="ECO:0000256" key="1">
    <source>
        <dbReference type="ARBA" id="ARBA00004651"/>
    </source>
</evidence>
<organism evidence="9 10">
    <name type="scientific">Pseudothauera lacus</name>
    <dbReference type="NCBI Taxonomy" id="2136175"/>
    <lineage>
        <taxon>Bacteria</taxon>
        <taxon>Pseudomonadati</taxon>
        <taxon>Pseudomonadota</taxon>
        <taxon>Betaproteobacteria</taxon>
        <taxon>Rhodocyclales</taxon>
        <taxon>Zoogloeaceae</taxon>
        <taxon>Pseudothauera</taxon>
    </lineage>
</organism>
<feature type="transmembrane region" description="Helical" evidence="8">
    <location>
        <begin position="247"/>
        <end position="264"/>
    </location>
</feature>
<keyword evidence="6 8" id="KW-1133">Transmembrane helix</keyword>
<comment type="subcellular location">
    <subcellularLocation>
        <location evidence="1">Cell membrane</location>
        <topology evidence="1">Multi-pass membrane protein</topology>
    </subcellularLocation>
</comment>
<evidence type="ECO:0000256" key="7">
    <source>
        <dbReference type="ARBA" id="ARBA00023136"/>
    </source>
</evidence>
<gene>
    <name evidence="9" type="ORF">C8261_14620</name>
</gene>
<evidence type="ECO:0000256" key="2">
    <source>
        <dbReference type="ARBA" id="ARBA00010145"/>
    </source>
</evidence>
<evidence type="ECO:0000313" key="9">
    <source>
        <dbReference type="EMBL" id="PTD95450.1"/>
    </source>
</evidence>
<dbReference type="OrthoDB" id="9805563at2"/>
<dbReference type="InterPro" id="IPR004776">
    <property type="entry name" value="Mem_transp_PIN-like"/>
</dbReference>
<comment type="similarity">
    <text evidence="2">Belongs to the auxin efflux carrier (TC 2.A.69) family.</text>
</comment>
<proteinExistence type="inferred from homology"/>
<dbReference type="Proteomes" id="UP000241193">
    <property type="component" value="Unassembled WGS sequence"/>
</dbReference>
<reference evidence="9 10" key="2">
    <citation type="submission" date="2018-04" db="EMBL/GenBank/DDBJ databases">
        <title>Thauera lacus sp. nov., isolated from an saline lake in Inner Mongolia, China.</title>
        <authorList>
            <person name="Liang Q.-Y."/>
        </authorList>
    </citation>
    <scope>NUCLEOTIDE SEQUENCE [LARGE SCALE GENOMIC DNA]</scope>
    <source>
        <strain evidence="9 10">D20</strain>
    </source>
</reference>
<dbReference type="InterPro" id="IPR038770">
    <property type="entry name" value="Na+/solute_symporter_sf"/>
</dbReference>
<keyword evidence="3" id="KW-0813">Transport</keyword>
<dbReference type="PANTHER" id="PTHR36838:SF4">
    <property type="entry name" value="AUXIN EFFLUX CARRIER FAMILY PROTEIN"/>
    <property type="match status" value="1"/>
</dbReference>
<dbReference type="RefSeq" id="WP_107494465.1">
    <property type="nucleotide sequence ID" value="NZ_PZKC01000013.1"/>
</dbReference>
<evidence type="ECO:0000256" key="3">
    <source>
        <dbReference type="ARBA" id="ARBA00022448"/>
    </source>
</evidence>
<keyword evidence="7 8" id="KW-0472">Membrane</keyword>
<keyword evidence="4" id="KW-1003">Cell membrane</keyword>
<reference evidence="9 10" key="1">
    <citation type="submission" date="2018-03" db="EMBL/GenBank/DDBJ databases">
        <authorList>
            <person name="Keele B.F."/>
        </authorList>
    </citation>
    <scope>NUCLEOTIDE SEQUENCE [LARGE SCALE GENOMIC DNA]</scope>
    <source>
        <strain evidence="9 10">D20</strain>
    </source>
</reference>
<dbReference type="EMBL" id="PZKC01000013">
    <property type="protein sequence ID" value="PTD95450.1"/>
    <property type="molecule type" value="Genomic_DNA"/>
</dbReference>
<protein>
    <submittedName>
        <fullName evidence="9">AEC family transporter</fullName>
    </submittedName>
</protein>
<dbReference type="PANTHER" id="PTHR36838">
    <property type="entry name" value="AUXIN EFFLUX CARRIER FAMILY PROTEIN"/>
    <property type="match status" value="1"/>
</dbReference>
<dbReference type="Pfam" id="PF03547">
    <property type="entry name" value="Mem_trans"/>
    <property type="match status" value="1"/>
</dbReference>
<dbReference type="AlphaFoldDB" id="A0A2T4ICF9"/>
<evidence type="ECO:0000256" key="4">
    <source>
        <dbReference type="ARBA" id="ARBA00022475"/>
    </source>
</evidence>
<name>A0A2T4ICF9_9RHOO</name>